<proteinExistence type="predicted"/>
<dbReference type="SUPFAM" id="SSF48208">
    <property type="entry name" value="Six-hairpin glycosidases"/>
    <property type="match status" value="1"/>
</dbReference>
<dbReference type="Gene3D" id="3.40.30.10">
    <property type="entry name" value="Glutaredoxin"/>
    <property type="match status" value="1"/>
</dbReference>
<dbReference type="CDD" id="cd02955">
    <property type="entry name" value="SSP411"/>
    <property type="match status" value="1"/>
</dbReference>
<dbReference type="Proteomes" id="UP000287502">
    <property type="component" value="Chromosome"/>
</dbReference>
<reference evidence="2 3" key="1">
    <citation type="submission" date="2019-01" db="EMBL/GenBank/DDBJ databases">
        <title>Geovibrio thiophilus DSM 11263, complete genome.</title>
        <authorList>
            <person name="Spring S."/>
            <person name="Bunk B."/>
            <person name="Sproer C."/>
        </authorList>
    </citation>
    <scope>NUCLEOTIDE SEQUENCE [LARGE SCALE GENOMIC DNA]</scope>
    <source>
        <strain evidence="2 3">DSM 11263</strain>
    </source>
</reference>
<dbReference type="InterPro" id="IPR008928">
    <property type="entry name" value="6-hairpin_glycosidase_sf"/>
</dbReference>
<dbReference type="OrthoDB" id="9762614at2"/>
<feature type="domain" description="Spermatogenesis-associated protein 20-like TRX" evidence="1">
    <location>
        <begin position="31"/>
        <end position="191"/>
    </location>
</feature>
<accession>A0A410JYS6</accession>
<dbReference type="EMBL" id="CP035108">
    <property type="protein sequence ID" value="QAR33225.1"/>
    <property type="molecule type" value="Genomic_DNA"/>
</dbReference>
<sequence length="591" mass="68293">MTVKLYYLEFRIFLCLIKWKSYQKVITLLENILKNERSLYLLQHKDNPVAWQPWSDATLKLAQEQDKPIMVSVGYSACHWCHVMEHESFEDPEMAAVINRYFIPVKVDREEYPDVDKRYQFYLQSTGVNGGWPLNCFLLPDGTPFYGGTYYPKEPGHGLPAFREILEKIGELYRTDRAHVRQTAKNYLSFLEEFREVKFDLEHFESTPLSAFDNEFYRIMDTENGGFGVGARFPQIPSLLYLLKRFEKERVNKFLTKTADILCSGGICDHINGGFFRYTVDKEWRTPHFEKMLYDNALNAIFLTRMFSITDNRLYLHTAGKAIDFILDEFNTEFGLISSMDADSLDSKGKLSEGFYYKIFNRDMVLFSEEDKKKMFEYIFPFEGVAAFAGADYESRIAVQPLIDKLKAGAAYKEKPAKDNKIILSQNALFCKALLEYSETSGDEYYFEQAKMLLGKLEHFLIDETHLNRINYSGDIFSYATLEDYAFTADMYMKFFDITSEKGFLVKAKSLLEEALEDFTHEGLLHLDRAGKVLETFDDSMPSAAGLIAELIIHNKERLGLNLSGETENFLADRVVKYPTAHSTVLSAFTV</sequence>
<dbReference type="PIRSF" id="PIRSF006402">
    <property type="entry name" value="UCP006402_thioredoxin"/>
    <property type="match status" value="1"/>
</dbReference>
<dbReference type="GO" id="GO:0005975">
    <property type="term" value="P:carbohydrate metabolic process"/>
    <property type="evidence" value="ECO:0007669"/>
    <property type="project" value="InterPro"/>
</dbReference>
<dbReference type="SUPFAM" id="SSF52833">
    <property type="entry name" value="Thioredoxin-like"/>
    <property type="match status" value="1"/>
</dbReference>
<name>A0A410JYS6_9BACT</name>
<dbReference type="Pfam" id="PF03190">
    <property type="entry name" value="Thioredox_DsbH"/>
    <property type="match status" value="1"/>
</dbReference>
<evidence type="ECO:0000313" key="2">
    <source>
        <dbReference type="EMBL" id="QAR33225.1"/>
    </source>
</evidence>
<gene>
    <name evidence="2" type="ORF">EP073_07355</name>
</gene>
<keyword evidence="3" id="KW-1185">Reference proteome</keyword>
<evidence type="ECO:0000313" key="3">
    <source>
        <dbReference type="Proteomes" id="UP000287502"/>
    </source>
</evidence>
<evidence type="ECO:0000259" key="1">
    <source>
        <dbReference type="Pfam" id="PF03190"/>
    </source>
</evidence>
<dbReference type="InterPro" id="IPR024705">
    <property type="entry name" value="Ssp411"/>
</dbReference>
<organism evidence="2 3">
    <name type="scientific">Geovibrio thiophilus</name>
    <dbReference type="NCBI Taxonomy" id="139438"/>
    <lineage>
        <taxon>Bacteria</taxon>
        <taxon>Pseudomonadati</taxon>
        <taxon>Deferribacterota</taxon>
        <taxon>Deferribacteres</taxon>
        <taxon>Deferribacterales</taxon>
        <taxon>Geovibrionaceae</taxon>
        <taxon>Geovibrio</taxon>
    </lineage>
</organism>
<dbReference type="KEGG" id="gtl:EP073_07355"/>
<dbReference type="PANTHER" id="PTHR42899">
    <property type="entry name" value="SPERMATOGENESIS-ASSOCIATED PROTEIN 20"/>
    <property type="match status" value="1"/>
</dbReference>
<dbReference type="AlphaFoldDB" id="A0A410JYS6"/>
<dbReference type="InterPro" id="IPR036249">
    <property type="entry name" value="Thioredoxin-like_sf"/>
</dbReference>
<protein>
    <submittedName>
        <fullName evidence="2">Thioredoxin domain-containing protein</fullName>
    </submittedName>
</protein>
<dbReference type="PANTHER" id="PTHR42899:SF1">
    <property type="entry name" value="SPERMATOGENESIS-ASSOCIATED PROTEIN 20"/>
    <property type="match status" value="1"/>
</dbReference>
<dbReference type="InterPro" id="IPR004879">
    <property type="entry name" value="Ssp411-like_TRX"/>
</dbReference>